<dbReference type="PANTHER" id="PTHR38340:SF1">
    <property type="entry name" value="S-LAYER PROTEIN"/>
    <property type="match status" value="1"/>
</dbReference>
<evidence type="ECO:0000313" key="7">
    <source>
        <dbReference type="EMBL" id="AMW34668.1"/>
    </source>
</evidence>
<reference evidence="7 8" key="1">
    <citation type="submission" date="2016-02" db="EMBL/GenBank/DDBJ databases">
        <title>Complete Genome of H5569, the type strain of the newly described species Haematospirillium jordaniae.</title>
        <authorList>
            <person name="Nicholson A.C."/>
            <person name="Humrighouse B.W."/>
            <person name="Loparov V."/>
            <person name="McQuiston J.R."/>
        </authorList>
    </citation>
    <scope>NUCLEOTIDE SEQUENCE [LARGE SCALE GENOMIC DNA]</scope>
    <source>
        <strain evidence="7 8">H5569</strain>
    </source>
</reference>
<dbReference type="PANTHER" id="PTHR38340">
    <property type="entry name" value="S-LAYER PROTEIN"/>
    <property type="match status" value="1"/>
</dbReference>
<dbReference type="EMBL" id="CP014525">
    <property type="protein sequence ID" value="AMW34668.1"/>
    <property type="molecule type" value="Genomic_DNA"/>
</dbReference>
<feature type="region of interest" description="Disordered" evidence="5">
    <location>
        <begin position="332"/>
        <end position="352"/>
    </location>
</feature>
<gene>
    <name evidence="7" type="ORF">AY555_05160</name>
</gene>
<keyword evidence="4" id="KW-0677">Repeat</keyword>
<dbReference type="Gene3D" id="2.150.10.10">
    <property type="entry name" value="Serralysin-like metalloprotease, C-terminal"/>
    <property type="match status" value="4"/>
</dbReference>
<evidence type="ECO:0000256" key="4">
    <source>
        <dbReference type="ARBA" id="ARBA00022737"/>
    </source>
</evidence>
<evidence type="ECO:0000256" key="5">
    <source>
        <dbReference type="SAM" id="MobiDB-lite"/>
    </source>
</evidence>
<dbReference type="SUPFAM" id="SSF51120">
    <property type="entry name" value="beta-Roll"/>
    <property type="match status" value="3"/>
</dbReference>
<evidence type="ECO:0000256" key="1">
    <source>
        <dbReference type="ARBA" id="ARBA00001913"/>
    </source>
</evidence>
<dbReference type="Pfam" id="PF00353">
    <property type="entry name" value="HemolysinCabind"/>
    <property type="match status" value="5"/>
</dbReference>
<dbReference type="Proteomes" id="UP000076066">
    <property type="component" value="Chromosome"/>
</dbReference>
<dbReference type="InterPro" id="IPR018511">
    <property type="entry name" value="Hemolysin-typ_Ca-bd_CS"/>
</dbReference>
<comment type="subcellular location">
    <subcellularLocation>
        <location evidence="2">Secreted</location>
    </subcellularLocation>
</comment>
<dbReference type="OrthoDB" id="7366341at2"/>
<dbReference type="KEGG" id="hjo:AY555_05160"/>
<dbReference type="GO" id="GO:0005615">
    <property type="term" value="C:extracellular space"/>
    <property type="evidence" value="ECO:0007669"/>
    <property type="project" value="InterPro"/>
</dbReference>
<dbReference type="InterPro" id="IPR011049">
    <property type="entry name" value="Serralysin-like_metalloprot_C"/>
</dbReference>
<keyword evidence="8" id="KW-1185">Reference proteome</keyword>
<sequence>MDTLHVVNGHLHSVDASDLYACKLSGEHGFRSIFRSGPITISYFTPSARALLSPAVGHDQPGIDLVFSGLTPAPYSVWSVRSDSDSGLRLLVDLDGNASVPELQILVNGSAAPDKSENPVSAKDASTFTDSLLPLPQAGPRLPSHAVLDDFLESFAPEPIPLVNYYDGTEEADFFHGRPGEHTVNGGLGSDTVSYLRHDAPVIVFLAGTTPAPVLVGGKPDGLLSDIENIHGSSYDDILGGDAADNVFHGGPGYDTIDGGPGLDIASYVDVCQPVSVTLNGMWDASVFIGNRLEDILRNIEGIHGGFADDVLTGDSRANVFYGHDGDDVLQGMRGSDRLQGGPGRDTLDGGEGADLADYSDKVDPVVIRLAGSARSVALVGAQEEDSLFSIEDLLGGAGDDHLSGDAASNLLDGGPGINSLTGGAGIDAFIFRFAGLGHRITDFSRAEGDVLDFSGLDADTGTLGNQVFHFSGSRAAPHSLWFDPVSGGLGGHLYADLDGNADQPEFSVFLEGVEHVSREDFSRGTFVLSPIRRGVRELSFDGTVDDIITVDLGVRGYWGGNLKAGLIYGSVDPSIVHVTTGAGDDHLIGNAQANILSAGSGDDHLNGGVGEDVLIGGEGKDIFVYNSIDDSGDVIVDFSREQGDCLDLTAVDADVHQNGHQALILSGCEPRAHAVWYEPVADGNGVHALADVDGDARPDFFVTLYGIDSLVIQDFIF</sequence>
<evidence type="ECO:0000256" key="2">
    <source>
        <dbReference type="ARBA" id="ARBA00004613"/>
    </source>
</evidence>
<dbReference type="STRING" id="1549855.AY555_05160"/>
<proteinExistence type="predicted"/>
<dbReference type="InterPro" id="IPR050557">
    <property type="entry name" value="RTX_toxin/Mannuronan_C5-epim"/>
</dbReference>
<evidence type="ECO:0000313" key="8">
    <source>
        <dbReference type="Proteomes" id="UP000076066"/>
    </source>
</evidence>
<dbReference type="InterPro" id="IPR001343">
    <property type="entry name" value="Hemolysn_Ca-bd"/>
</dbReference>
<comment type="cofactor">
    <cofactor evidence="1">
        <name>Ca(2+)</name>
        <dbReference type="ChEBI" id="CHEBI:29108"/>
    </cofactor>
</comment>
<name>A0A143DEX0_9PROT</name>
<evidence type="ECO:0000259" key="6">
    <source>
        <dbReference type="Pfam" id="PF08548"/>
    </source>
</evidence>
<keyword evidence="3" id="KW-0964">Secreted</keyword>
<accession>A0A143DEX0</accession>
<organism evidence="7 8">
    <name type="scientific">Haematospirillum jordaniae</name>
    <dbReference type="NCBI Taxonomy" id="1549855"/>
    <lineage>
        <taxon>Bacteria</taxon>
        <taxon>Pseudomonadati</taxon>
        <taxon>Pseudomonadota</taxon>
        <taxon>Alphaproteobacteria</taxon>
        <taxon>Rhodospirillales</taxon>
        <taxon>Novispirillaceae</taxon>
        <taxon>Haematospirillum</taxon>
    </lineage>
</organism>
<protein>
    <recommendedName>
        <fullName evidence="6">Peptidase M10 serralysin C-terminal domain-containing protein</fullName>
    </recommendedName>
</protein>
<dbReference type="PROSITE" id="PS00330">
    <property type="entry name" value="HEMOLYSIN_CALCIUM"/>
    <property type="match status" value="1"/>
</dbReference>
<dbReference type="Pfam" id="PF08548">
    <property type="entry name" value="Peptidase_M10_C"/>
    <property type="match status" value="1"/>
</dbReference>
<feature type="domain" description="Peptidase M10 serralysin C-terminal" evidence="6">
    <location>
        <begin position="608"/>
        <end position="717"/>
    </location>
</feature>
<dbReference type="AlphaFoldDB" id="A0A143DEX0"/>
<dbReference type="PRINTS" id="PR00313">
    <property type="entry name" value="CABNDNGRPT"/>
</dbReference>
<evidence type="ECO:0000256" key="3">
    <source>
        <dbReference type="ARBA" id="ARBA00022525"/>
    </source>
</evidence>
<dbReference type="GO" id="GO:0005509">
    <property type="term" value="F:calcium ion binding"/>
    <property type="evidence" value="ECO:0007669"/>
    <property type="project" value="InterPro"/>
</dbReference>
<dbReference type="InterPro" id="IPR013858">
    <property type="entry name" value="Peptidase_M10B_C"/>
</dbReference>